<dbReference type="Gene3D" id="3.10.180.10">
    <property type="entry name" value="2,3-Dihydroxybiphenyl 1,2-Dioxygenase, domain 1"/>
    <property type="match status" value="2"/>
</dbReference>
<protein>
    <submittedName>
        <fullName evidence="2">Glyoxalase/bleomycin resistance protein/dioxygenase</fullName>
    </submittedName>
</protein>
<keyword evidence="2" id="KW-0223">Dioxygenase</keyword>
<dbReference type="Proteomes" id="UP000322530">
    <property type="component" value="Unassembled WGS sequence"/>
</dbReference>
<feature type="domain" description="VOC" evidence="1">
    <location>
        <begin position="19"/>
        <end position="141"/>
    </location>
</feature>
<organism evidence="2 3">
    <name type="scientific">Dictyobacter arantiisoli</name>
    <dbReference type="NCBI Taxonomy" id="2014874"/>
    <lineage>
        <taxon>Bacteria</taxon>
        <taxon>Bacillati</taxon>
        <taxon>Chloroflexota</taxon>
        <taxon>Ktedonobacteria</taxon>
        <taxon>Ktedonobacterales</taxon>
        <taxon>Dictyobacteraceae</taxon>
        <taxon>Dictyobacter</taxon>
    </lineage>
</organism>
<sequence>MTTTDTSTTQQEIQPSSWPLQRVGLRVQHMKRSIAYYQRLGLKLVRDERDETGNGSVGLGVGSREVLQLRTLPGGRPRPARTAGLYHFALVVPTEAELGAFLLHVQDAHNNVPLGGEADHLVSEALYLTDPEGNGIEVYYDRPRTQWPYRGDQLLMDTLYLNRPHLIAQASASFTGFSDSLRLGHMHLNVSDLEQSLTFYKSLGMQPTVKMKDQAYFISWDGYHHHLGTNLWAGRNVSPVEPDMYGIDFYEIKRPGLTPMTIQDPNGVTIVVL</sequence>
<gene>
    <name evidence="2" type="ORF">KDI_25050</name>
</gene>
<dbReference type="InterPro" id="IPR029068">
    <property type="entry name" value="Glyas_Bleomycin-R_OHBP_Dase"/>
</dbReference>
<proteinExistence type="predicted"/>
<dbReference type="Pfam" id="PF00903">
    <property type="entry name" value="Glyoxalase"/>
    <property type="match status" value="1"/>
</dbReference>
<evidence type="ECO:0000313" key="3">
    <source>
        <dbReference type="Proteomes" id="UP000322530"/>
    </source>
</evidence>
<dbReference type="SUPFAM" id="SSF54593">
    <property type="entry name" value="Glyoxalase/Bleomycin resistance protein/Dihydroxybiphenyl dioxygenase"/>
    <property type="match status" value="2"/>
</dbReference>
<reference evidence="2 3" key="1">
    <citation type="submission" date="2019-01" db="EMBL/GenBank/DDBJ databases">
        <title>Draft genome sequence of Dictyobacter sp. Uno17.</title>
        <authorList>
            <person name="Wang C.M."/>
            <person name="Zheng Y."/>
            <person name="Sakai Y."/>
            <person name="Abe K."/>
            <person name="Yokota A."/>
            <person name="Yabe S."/>
        </authorList>
    </citation>
    <scope>NUCLEOTIDE SEQUENCE [LARGE SCALE GENOMIC DNA]</scope>
    <source>
        <strain evidence="2 3">Uno17</strain>
    </source>
</reference>
<dbReference type="PANTHER" id="PTHR43279">
    <property type="entry name" value="CATECHOL-2,3-DIOXYGENASE"/>
    <property type="match status" value="1"/>
</dbReference>
<dbReference type="GO" id="GO:0051213">
    <property type="term" value="F:dioxygenase activity"/>
    <property type="evidence" value="ECO:0007669"/>
    <property type="project" value="UniProtKB-KW"/>
</dbReference>
<dbReference type="EMBL" id="BIXY01000033">
    <property type="protein sequence ID" value="GCF08941.1"/>
    <property type="molecule type" value="Genomic_DNA"/>
</dbReference>
<dbReference type="PANTHER" id="PTHR43279:SF1">
    <property type="entry name" value="CATECHOL-2,3-DIOXYGENASE"/>
    <property type="match status" value="1"/>
</dbReference>
<dbReference type="PROSITE" id="PS51819">
    <property type="entry name" value="VOC"/>
    <property type="match status" value="1"/>
</dbReference>
<evidence type="ECO:0000259" key="1">
    <source>
        <dbReference type="PROSITE" id="PS51819"/>
    </source>
</evidence>
<dbReference type="AlphaFoldDB" id="A0A5A5TBS7"/>
<dbReference type="InterPro" id="IPR004360">
    <property type="entry name" value="Glyas_Fos-R_dOase_dom"/>
</dbReference>
<dbReference type="RefSeq" id="WP_172632081.1">
    <property type="nucleotide sequence ID" value="NZ_BIXY01000033.1"/>
</dbReference>
<keyword evidence="3" id="KW-1185">Reference proteome</keyword>
<evidence type="ECO:0000313" key="2">
    <source>
        <dbReference type="EMBL" id="GCF08941.1"/>
    </source>
</evidence>
<keyword evidence="2" id="KW-0560">Oxidoreductase</keyword>
<dbReference type="InterPro" id="IPR037523">
    <property type="entry name" value="VOC_core"/>
</dbReference>
<name>A0A5A5TBS7_9CHLR</name>
<comment type="caution">
    <text evidence="2">The sequence shown here is derived from an EMBL/GenBank/DDBJ whole genome shotgun (WGS) entry which is preliminary data.</text>
</comment>
<accession>A0A5A5TBS7</accession>